<gene>
    <name evidence="1" type="ORF">BV22DRAFT_439623</name>
</gene>
<dbReference type="EMBL" id="MU266403">
    <property type="protein sequence ID" value="KAH7925400.1"/>
    <property type="molecule type" value="Genomic_DNA"/>
</dbReference>
<evidence type="ECO:0000313" key="1">
    <source>
        <dbReference type="EMBL" id="KAH7925400.1"/>
    </source>
</evidence>
<organism evidence="1 2">
    <name type="scientific">Leucogyrophana mollusca</name>
    <dbReference type="NCBI Taxonomy" id="85980"/>
    <lineage>
        <taxon>Eukaryota</taxon>
        <taxon>Fungi</taxon>
        <taxon>Dikarya</taxon>
        <taxon>Basidiomycota</taxon>
        <taxon>Agaricomycotina</taxon>
        <taxon>Agaricomycetes</taxon>
        <taxon>Agaricomycetidae</taxon>
        <taxon>Boletales</taxon>
        <taxon>Boletales incertae sedis</taxon>
        <taxon>Leucogyrophana</taxon>
    </lineage>
</organism>
<comment type="caution">
    <text evidence="1">The sequence shown here is derived from an EMBL/GenBank/DDBJ whole genome shotgun (WGS) entry which is preliminary data.</text>
</comment>
<evidence type="ECO:0000313" key="2">
    <source>
        <dbReference type="Proteomes" id="UP000790709"/>
    </source>
</evidence>
<name>A0ACB8BJ52_9AGAM</name>
<dbReference type="Proteomes" id="UP000790709">
    <property type="component" value="Unassembled WGS sequence"/>
</dbReference>
<reference evidence="1" key="1">
    <citation type="journal article" date="2021" name="New Phytol.">
        <title>Evolutionary innovations through gain and loss of genes in the ectomycorrhizal Boletales.</title>
        <authorList>
            <person name="Wu G."/>
            <person name="Miyauchi S."/>
            <person name="Morin E."/>
            <person name="Kuo A."/>
            <person name="Drula E."/>
            <person name="Varga T."/>
            <person name="Kohler A."/>
            <person name="Feng B."/>
            <person name="Cao Y."/>
            <person name="Lipzen A."/>
            <person name="Daum C."/>
            <person name="Hundley H."/>
            <person name="Pangilinan J."/>
            <person name="Johnson J."/>
            <person name="Barry K."/>
            <person name="LaButti K."/>
            <person name="Ng V."/>
            <person name="Ahrendt S."/>
            <person name="Min B."/>
            <person name="Choi I.G."/>
            <person name="Park H."/>
            <person name="Plett J.M."/>
            <person name="Magnuson J."/>
            <person name="Spatafora J.W."/>
            <person name="Nagy L.G."/>
            <person name="Henrissat B."/>
            <person name="Grigoriev I.V."/>
            <person name="Yang Z.L."/>
            <person name="Xu J."/>
            <person name="Martin F.M."/>
        </authorList>
    </citation>
    <scope>NUCLEOTIDE SEQUENCE</scope>
    <source>
        <strain evidence="1">KUC20120723A-06</strain>
    </source>
</reference>
<proteinExistence type="predicted"/>
<keyword evidence="2" id="KW-1185">Reference proteome</keyword>
<sequence>MSPCKIPEKAISLFSSVMGTTGVGKSTFINAAVGSPNATTIGHELRSCTSKVQHVVIPDPAKVENRIVFVDTLGFNHTYVDDSEIIKRITAWLKRSYGDHRKPNGILYLYDVSQSRDVKWRTTIPLIRNLCGEGTMSNVVVATTKWDTVREDVGLIHEQQVAKLWNYTGSRMARFSGTPKSAWDIVTLATKTCPVDTMILMLSQTGAGKSSFINTAAGSDLASVSDAMQSCTTDIQPIYVPHPRDPNRRIVFVDTPGFNDASMGDAEILRRIVEWLQRPVNEKIGLRGIIYLLEITESRIDPRNNLMSPSKLSRPGTAHNVVLATTKWDDIQEDEGQRRQQQRSERWQEMLDQGSYLVRFTNTRQSAWEVVDLLLQNHGADDPPIQRELPHALTELVQQELTHAMAQLPERTQTGFIARLLSVLFGTVTTLPWPYCA</sequence>
<protein>
    <submittedName>
        <fullName evidence="1">Uncharacterized protein</fullName>
    </submittedName>
</protein>
<accession>A0ACB8BJ52</accession>